<dbReference type="PANTHER" id="PTHR11903">
    <property type="entry name" value="PROSTAGLANDIN G/H SYNTHASE"/>
    <property type="match status" value="1"/>
</dbReference>
<dbReference type="SUPFAM" id="SSF48264">
    <property type="entry name" value="Cytochrome P450"/>
    <property type="match status" value="1"/>
</dbReference>
<sequence>MATKILRTISNAAEYVSDSKAPVDEDGGYPIPPEISVDINELEGWLKTGPPFSIKDIPAYVDAVKNLNSVGINDRKFFLEKLLTLMARLGDGNEFSTQLQHFVIDALYKDLPHPPSSYLSLASAPTPVSAPLGVPYAYRPADGSNYNPLFPTLGQAGAPYARSVPSSNFTPQRSLPDAGLLFDTLLKRDKFTPHPGGISSLFFAFADLIIHSIFNTNPRDWTKNEVSSYLDLSVLYGSSDKDVASVRKSDGTGKIWEDSFADPRLLFMPPSVCALLVIFSRNHNYVAEKLLAINEKGTYKDPASLSGDALAAQDEEIFQRTRLVNSGFFVQAIFADYVGAILGLVRDGLTWRLNPLDTMRQLDHEFSPQGEGNVVSLEFNLLYRWHATTSQQDTKWTEDLFQEVFSGKDFSTITVDDFKTIAVQKMIPKTPPKEWTFDGLTRDEKTGKFSDAALAKILQDATEWSASAFKARGTPEVLRVIEIMGIEQSRSWGACSLNEFRKFMGLKEYDNFAEWNPDPVINKAAEALYGHIDNLELHVGMQAEEAKVPMPGAGLCPGYTISRAILADAVCLTRGDRFLTVDNTPFNLTSWGYQDCQIDKNDGSFGGMLTKMLFRHLPDYYPRNSTYAFFPFLVPSSMKGFAEKLGDGTVNKYSWTRPTAPAPTIKVETFEGVSWVLTSPQNFLPQSRTRMEILSKGAAANRKLVDGTLFNNSQIAKWRSSFRQTTLGLIKDKSVSHVGSTARYVDVVKDVVNLVPIHWIANEVVGVSMKTTANPSGISREQDLYNKFADVCNYIFLNYDPYHDLELHNDAAKTIAEIAGTLKSHLERLKDGLFSISGLVDTTKHFWTGANDHSDAFLKSLLSANKNANLDDLAKALVLEVVGTAALYSKAIAHVIDFYLDQDAACKDILQLATVNTTASDAKLSSYIREALRLKPVVSGVYSVAQHDATVGPQTKVSKGTNVYASVIKADLDPSVFGPDPTTPNFTRPVAGLLGLEDYGLLTSSFFEKTASEVLIAVLTLKSVARAPGYSGIFNTFTQDQSGSKEVLYINPGGVVTPWPSSLVLQYTA</sequence>
<proteinExistence type="predicted"/>
<dbReference type="InterPro" id="IPR034812">
    <property type="entry name" value="Ppo-like_N"/>
</dbReference>
<dbReference type="EMBL" id="KL197737">
    <property type="protein sequence ID" value="KDQ52925.1"/>
    <property type="molecule type" value="Genomic_DNA"/>
</dbReference>
<dbReference type="SUPFAM" id="SSF48113">
    <property type="entry name" value="Heme-dependent peroxidases"/>
    <property type="match status" value="1"/>
</dbReference>
<dbReference type="Pfam" id="PF03098">
    <property type="entry name" value="An_peroxidase"/>
    <property type="match status" value="1"/>
</dbReference>
<dbReference type="PANTHER" id="PTHR11903:SF37">
    <property type="entry name" value="PSI-PRODUCING OXYGENASE A"/>
    <property type="match status" value="1"/>
</dbReference>
<accession>A0A067PGJ5</accession>
<keyword evidence="2 6" id="KW-0479">Metal-binding</keyword>
<dbReference type="InterPro" id="IPR019791">
    <property type="entry name" value="Haem_peroxidase_animal"/>
</dbReference>
<dbReference type="STRING" id="933084.A0A067PGJ5"/>
<feature type="binding site" description="axial binding residue" evidence="6">
    <location>
        <position position="386"/>
    </location>
    <ligand>
        <name>heme b</name>
        <dbReference type="ChEBI" id="CHEBI:60344"/>
    </ligand>
    <ligandPart>
        <name>Fe</name>
        <dbReference type="ChEBI" id="CHEBI:18248"/>
    </ligandPart>
</feature>
<keyword evidence="5 6" id="KW-0408">Iron</keyword>
<dbReference type="GO" id="GO:0006979">
    <property type="term" value="P:response to oxidative stress"/>
    <property type="evidence" value="ECO:0007669"/>
    <property type="project" value="InterPro"/>
</dbReference>
<dbReference type="AlphaFoldDB" id="A0A067PGJ5"/>
<dbReference type="InterPro" id="IPR036396">
    <property type="entry name" value="Cyt_P450_sf"/>
</dbReference>
<keyword evidence="1 6" id="KW-0349">Heme</keyword>
<dbReference type="InterPro" id="IPR010255">
    <property type="entry name" value="Haem_peroxidase_sf"/>
</dbReference>
<dbReference type="GO" id="GO:0004601">
    <property type="term" value="F:peroxidase activity"/>
    <property type="evidence" value="ECO:0007669"/>
    <property type="project" value="InterPro"/>
</dbReference>
<evidence type="ECO:0000256" key="6">
    <source>
        <dbReference type="PIRSR" id="PIRSR619791-2"/>
    </source>
</evidence>
<protein>
    <recommendedName>
        <fullName evidence="9">Heme peroxidase</fullName>
    </recommendedName>
</protein>
<dbReference type="GO" id="GO:0005506">
    <property type="term" value="F:iron ion binding"/>
    <property type="evidence" value="ECO:0007669"/>
    <property type="project" value="InterPro"/>
</dbReference>
<keyword evidence="8" id="KW-1185">Reference proteome</keyword>
<name>A0A067PGJ5_9AGAM</name>
<reference evidence="8" key="1">
    <citation type="journal article" date="2014" name="Proc. Natl. Acad. Sci. U.S.A.">
        <title>Extensive sampling of basidiomycete genomes demonstrates inadequacy of the white-rot/brown-rot paradigm for wood decay fungi.</title>
        <authorList>
            <person name="Riley R."/>
            <person name="Salamov A.A."/>
            <person name="Brown D.W."/>
            <person name="Nagy L.G."/>
            <person name="Floudas D."/>
            <person name="Held B.W."/>
            <person name="Levasseur A."/>
            <person name="Lombard V."/>
            <person name="Morin E."/>
            <person name="Otillar R."/>
            <person name="Lindquist E.A."/>
            <person name="Sun H."/>
            <person name="LaButti K.M."/>
            <person name="Schmutz J."/>
            <person name="Jabbour D."/>
            <person name="Luo H."/>
            <person name="Baker S.E."/>
            <person name="Pisabarro A.G."/>
            <person name="Walton J.D."/>
            <person name="Blanchette R.A."/>
            <person name="Henrissat B."/>
            <person name="Martin F."/>
            <person name="Cullen D."/>
            <person name="Hibbett D.S."/>
            <person name="Grigoriev I.V."/>
        </authorList>
    </citation>
    <scope>NUCLEOTIDE SEQUENCE [LARGE SCALE GENOMIC DNA]</scope>
    <source>
        <strain evidence="8">MUCL 33604</strain>
    </source>
</reference>
<dbReference type="InterPro" id="IPR037120">
    <property type="entry name" value="Haem_peroxidase_sf_animal"/>
</dbReference>
<evidence type="ECO:0000313" key="7">
    <source>
        <dbReference type="EMBL" id="KDQ52925.1"/>
    </source>
</evidence>
<evidence type="ECO:0008006" key="9">
    <source>
        <dbReference type="Google" id="ProtNLM"/>
    </source>
</evidence>
<dbReference type="PRINTS" id="PR00457">
    <property type="entry name" value="ANPEROXIDASE"/>
</dbReference>
<evidence type="ECO:0000256" key="5">
    <source>
        <dbReference type="ARBA" id="ARBA00023004"/>
    </source>
</evidence>
<dbReference type="Gene3D" id="1.10.630.10">
    <property type="entry name" value="Cytochrome P450"/>
    <property type="match status" value="1"/>
</dbReference>
<gene>
    <name evidence="7" type="ORF">JAAARDRAFT_162433</name>
</gene>
<dbReference type="GO" id="GO:0020037">
    <property type="term" value="F:heme binding"/>
    <property type="evidence" value="ECO:0007669"/>
    <property type="project" value="InterPro"/>
</dbReference>
<keyword evidence="4" id="KW-0560">Oxidoreductase</keyword>
<dbReference type="InterPro" id="IPR050783">
    <property type="entry name" value="Oxylipin_biosynth_metab"/>
</dbReference>
<dbReference type="GO" id="GO:0004497">
    <property type="term" value="F:monooxygenase activity"/>
    <property type="evidence" value="ECO:0007669"/>
    <property type="project" value="InterPro"/>
</dbReference>
<dbReference type="GO" id="GO:0006631">
    <property type="term" value="P:fatty acid metabolic process"/>
    <property type="evidence" value="ECO:0007669"/>
    <property type="project" value="UniProtKB-ARBA"/>
</dbReference>
<dbReference type="GO" id="GO:0016705">
    <property type="term" value="F:oxidoreductase activity, acting on paired donors, with incorporation or reduction of molecular oxygen"/>
    <property type="evidence" value="ECO:0007669"/>
    <property type="project" value="InterPro"/>
</dbReference>
<evidence type="ECO:0000256" key="1">
    <source>
        <dbReference type="ARBA" id="ARBA00022617"/>
    </source>
</evidence>
<evidence type="ECO:0000313" key="8">
    <source>
        <dbReference type="Proteomes" id="UP000027265"/>
    </source>
</evidence>
<dbReference type="PROSITE" id="PS50292">
    <property type="entry name" value="PEROXIDASE_3"/>
    <property type="match status" value="1"/>
</dbReference>
<keyword evidence="3" id="KW-0223">Dioxygenase</keyword>
<evidence type="ECO:0000256" key="4">
    <source>
        <dbReference type="ARBA" id="ARBA00023002"/>
    </source>
</evidence>
<dbReference type="CDD" id="cd09817">
    <property type="entry name" value="linoleate_diol_synthase_like"/>
    <property type="match status" value="1"/>
</dbReference>
<evidence type="ECO:0000256" key="2">
    <source>
        <dbReference type="ARBA" id="ARBA00022723"/>
    </source>
</evidence>
<dbReference type="InParanoid" id="A0A067PGJ5"/>
<dbReference type="Gene3D" id="1.10.640.10">
    <property type="entry name" value="Haem peroxidase domain superfamily, animal type"/>
    <property type="match status" value="1"/>
</dbReference>
<organism evidence="7 8">
    <name type="scientific">Jaapia argillacea MUCL 33604</name>
    <dbReference type="NCBI Taxonomy" id="933084"/>
    <lineage>
        <taxon>Eukaryota</taxon>
        <taxon>Fungi</taxon>
        <taxon>Dikarya</taxon>
        <taxon>Basidiomycota</taxon>
        <taxon>Agaricomycotina</taxon>
        <taxon>Agaricomycetes</taxon>
        <taxon>Agaricomycetidae</taxon>
        <taxon>Jaapiales</taxon>
        <taxon>Jaapiaceae</taxon>
        <taxon>Jaapia</taxon>
    </lineage>
</organism>
<dbReference type="OrthoDB" id="823504at2759"/>
<evidence type="ECO:0000256" key="3">
    <source>
        <dbReference type="ARBA" id="ARBA00022964"/>
    </source>
</evidence>
<dbReference type="HOGENOM" id="CLU_002329_0_0_1"/>
<dbReference type="Proteomes" id="UP000027265">
    <property type="component" value="Unassembled WGS sequence"/>
</dbReference>
<dbReference type="GO" id="GO:0051213">
    <property type="term" value="F:dioxygenase activity"/>
    <property type="evidence" value="ECO:0007669"/>
    <property type="project" value="UniProtKB-KW"/>
</dbReference>